<evidence type="ECO:0000256" key="1">
    <source>
        <dbReference type="ARBA" id="ARBA00011043"/>
    </source>
</evidence>
<dbReference type="Pfam" id="PF12631">
    <property type="entry name" value="MnmE_helical"/>
    <property type="match status" value="1"/>
</dbReference>
<keyword evidence="3 10" id="KW-0819">tRNA processing</keyword>
<dbReference type="SUPFAM" id="SSF52540">
    <property type="entry name" value="P-loop containing nucleoside triphosphate hydrolases"/>
    <property type="match status" value="1"/>
</dbReference>
<dbReference type="InterPro" id="IPR018948">
    <property type="entry name" value="GTP-bd_TrmE_N"/>
</dbReference>
<evidence type="ECO:0000256" key="2">
    <source>
        <dbReference type="ARBA" id="ARBA00022490"/>
    </source>
</evidence>
<evidence type="ECO:0000259" key="12">
    <source>
        <dbReference type="PROSITE" id="PS51709"/>
    </source>
</evidence>
<dbReference type="FunFam" id="3.40.50.300:FF:001376">
    <property type="entry name" value="tRNA modification GTPase MnmE"/>
    <property type="match status" value="1"/>
</dbReference>
<comment type="cofactor">
    <cofactor evidence="10">
        <name>K(+)</name>
        <dbReference type="ChEBI" id="CHEBI:29103"/>
    </cofactor>
    <text evidence="10">Binds 1 potassium ion per subunit.</text>
</comment>
<organism evidence="13 14">
    <name type="scientific">Flintibacter hominis</name>
    <dbReference type="NCBI Taxonomy" id="2763048"/>
    <lineage>
        <taxon>Bacteria</taxon>
        <taxon>Bacillati</taxon>
        <taxon>Bacillota</taxon>
        <taxon>Clostridia</taxon>
        <taxon>Eubacteriales</taxon>
        <taxon>Flintibacter</taxon>
    </lineage>
</organism>
<dbReference type="NCBIfam" id="TIGR00450">
    <property type="entry name" value="mnmE_trmE_thdF"/>
    <property type="match status" value="1"/>
</dbReference>
<keyword evidence="4 10" id="KW-0479">Metal-binding</keyword>
<evidence type="ECO:0000256" key="8">
    <source>
        <dbReference type="ARBA" id="ARBA00022958"/>
    </source>
</evidence>
<dbReference type="Pfam" id="PF10396">
    <property type="entry name" value="TrmE_N"/>
    <property type="match status" value="1"/>
</dbReference>
<feature type="binding site" evidence="10">
    <location>
        <begin position="251"/>
        <end position="257"/>
    </location>
    <ligand>
        <name>GTP</name>
        <dbReference type="ChEBI" id="CHEBI:37565"/>
    </ligand>
</feature>
<accession>A0A8J6M7W8</accession>
<comment type="caution">
    <text evidence="10">Lacks conserved residue(s) required for the propagation of feature annotation.</text>
</comment>
<gene>
    <name evidence="10 13" type="primary">mnmE</name>
    <name evidence="10" type="synonym">trmE</name>
    <name evidence="13" type="ORF">H8S11_04665</name>
</gene>
<feature type="binding site" evidence="10">
    <location>
        <position position="253"/>
    </location>
    <ligand>
        <name>K(+)</name>
        <dbReference type="ChEBI" id="CHEBI:29103"/>
    </ligand>
</feature>
<evidence type="ECO:0000256" key="3">
    <source>
        <dbReference type="ARBA" id="ARBA00022694"/>
    </source>
</evidence>
<feature type="binding site" evidence="10">
    <location>
        <position position="251"/>
    </location>
    <ligand>
        <name>K(+)</name>
        <dbReference type="ChEBI" id="CHEBI:29103"/>
    </ligand>
</feature>
<feature type="binding site" evidence="10">
    <location>
        <begin position="232"/>
        <end position="237"/>
    </location>
    <ligand>
        <name>GTP</name>
        <dbReference type="ChEBI" id="CHEBI:37565"/>
    </ligand>
</feature>
<dbReference type="InterPro" id="IPR027368">
    <property type="entry name" value="MnmE_dom2"/>
</dbReference>
<dbReference type="AlphaFoldDB" id="A0A8J6M7W8"/>
<dbReference type="NCBIfam" id="TIGR00231">
    <property type="entry name" value="small_GTP"/>
    <property type="match status" value="1"/>
</dbReference>
<evidence type="ECO:0000256" key="10">
    <source>
        <dbReference type="HAMAP-Rule" id="MF_00379"/>
    </source>
</evidence>
<comment type="similarity">
    <text evidence="1 10 11">Belongs to the TRAFAC class TrmE-Era-EngA-EngB-Septin-like GTPase superfamily. TrmE GTPase family.</text>
</comment>
<dbReference type="Proteomes" id="UP000628736">
    <property type="component" value="Unassembled WGS sequence"/>
</dbReference>
<feature type="binding site" evidence="10">
    <location>
        <position position="236"/>
    </location>
    <ligand>
        <name>Mg(2+)</name>
        <dbReference type="ChEBI" id="CHEBI:18420"/>
    </ligand>
</feature>
<keyword evidence="7 10" id="KW-0460">Magnesium</keyword>
<dbReference type="RefSeq" id="WP_186852359.1">
    <property type="nucleotide sequence ID" value="NZ_JACOPO010000002.1"/>
</dbReference>
<keyword evidence="8 10" id="KW-0630">Potassium</keyword>
<dbReference type="PANTHER" id="PTHR42714:SF2">
    <property type="entry name" value="TRNA MODIFICATION GTPASE GTPBP3, MITOCHONDRIAL"/>
    <property type="match status" value="1"/>
</dbReference>
<evidence type="ECO:0000313" key="13">
    <source>
        <dbReference type="EMBL" id="MBC5722107.1"/>
    </source>
</evidence>
<evidence type="ECO:0000256" key="4">
    <source>
        <dbReference type="ARBA" id="ARBA00022723"/>
    </source>
</evidence>
<dbReference type="PANTHER" id="PTHR42714">
    <property type="entry name" value="TRNA MODIFICATION GTPASE GTPBP3"/>
    <property type="match status" value="1"/>
</dbReference>
<feature type="binding site" evidence="10">
    <location>
        <position position="256"/>
    </location>
    <ligand>
        <name>K(+)</name>
        <dbReference type="ChEBI" id="CHEBI:29103"/>
    </ligand>
</feature>
<comment type="subcellular location">
    <subcellularLocation>
        <location evidence="10">Cytoplasm</location>
    </subcellularLocation>
</comment>
<protein>
    <recommendedName>
        <fullName evidence="10">tRNA modification GTPase MnmE</fullName>
        <ecNumber evidence="10">3.6.-.-</ecNumber>
    </recommendedName>
</protein>
<dbReference type="GO" id="GO:0030488">
    <property type="term" value="P:tRNA methylation"/>
    <property type="evidence" value="ECO:0007669"/>
    <property type="project" value="TreeGrafter"/>
</dbReference>
<dbReference type="Pfam" id="PF01926">
    <property type="entry name" value="MMR_HSR1"/>
    <property type="match status" value="1"/>
</dbReference>
<evidence type="ECO:0000256" key="5">
    <source>
        <dbReference type="ARBA" id="ARBA00022741"/>
    </source>
</evidence>
<keyword evidence="5 10" id="KW-0547">Nucleotide-binding</keyword>
<dbReference type="PRINTS" id="PR00326">
    <property type="entry name" value="GTP1OBG"/>
</dbReference>
<evidence type="ECO:0000256" key="11">
    <source>
        <dbReference type="RuleBase" id="RU003313"/>
    </source>
</evidence>
<comment type="subunit">
    <text evidence="10">Homodimer. Heterotetramer of two MnmE and two MnmG subunits.</text>
</comment>
<dbReference type="InterPro" id="IPR006073">
    <property type="entry name" value="GTP-bd"/>
</dbReference>
<dbReference type="InterPro" id="IPR025867">
    <property type="entry name" value="MnmE_helical"/>
</dbReference>
<dbReference type="InterPro" id="IPR031168">
    <property type="entry name" value="G_TrmE"/>
</dbReference>
<keyword evidence="6 10" id="KW-0378">Hydrolase</keyword>
<dbReference type="GO" id="GO:0046872">
    <property type="term" value="F:metal ion binding"/>
    <property type="evidence" value="ECO:0007669"/>
    <property type="project" value="UniProtKB-KW"/>
</dbReference>
<evidence type="ECO:0000256" key="7">
    <source>
        <dbReference type="ARBA" id="ARBA00022842"/>
    </source>
</evidence>
<feature type="binding site" evidence="10">
    <location>
        <position position="23"/>
    </location>
    <ligand>
        <name>(6S)-5-formyl-5,6,7,8-tetrahydrofolate</name>
        <dbReference type="ChEBI" id="CHEBI:57457"/>
    </ligand>
</feature>
<evidence type="ECO:0000313" key="14">
    <source>
        <dbReference type="Proteomes" id="UP000628736"/>
    </source>
</evidence>
<dbReference type="InterPro" id="IPR004520">
    <property type="entry name" value="GTPase_MnmE"/>
</dbReference>
<feature type="binding site" evidence="10">
    <location>
        <position position="126"/>
    </location>
    <ligand>
        <name>(6S)-5-formyl-5,6,7,8-tetrahydrofolate</name>
        <dbReference type="ChEBI" id="CHEBI:57457"/>
    </ligand>
</feature>
<dbReference type="GO" id="GO:0003924">
    <property type="term" value="F:GTPase activity"/>
    <property type="evidence" value="ECO:0007669"/>
    <property type="project" value="UniProtKB-UniRule"/>
</dbReference>
<dbReference type="GO" id="GO:0005829">
    <property type="term" value="C:cytosol"/>
    <property type="evidence" value="ECO:0007669"/>
    <property type="project" value="TreeGrafter"/>
</dbReference>
<evidence type="ECO:0000256" key="6">
    <source>
        <dbReference type="ARBA" id="ARBA00022801"/>
    </source>
</evidence>
<name>A0A8J6M7W8_9FIRM</name>
<evidence type="ECO:0000256" key="9">
    <source>
        <dbReference type="ARBA" id="ARBA00023134"/>
    </source>
</evidence>
<dbReference type="CDD" id="cd04164">
    <property type="entry name" value="trmE"/>
    <property type="match status" value="1"/>
</dbReference>
<proteinExistence type="inferred from homology"/>
<dbReference type="HAMAP" id="MF_00379">
    <property type="entry name" value="GTPase_MnmE"/>
    <property type="match status" value="1"/>
</dbReference>
<feature type="binding site" evidence="10">
    <location>
        <position position="460"/>
    </location>
    <ligand>
        <name>(6S)-5-formyl-5,6,7,8-tetrahydrofolate</name>
        <dbReference type="ChEBI" id="CHEBI:57457"/>
    </ligand>
</feature>
<comment type="function">
    <text evidence="10">Exhibits a very high intrinsic GTPase hydrolysis rate. Involved in the addition of a carboxymethylaminomethyl (cmnm) group at the wobble position (U34) of certain tRNAs, forming tRNA-cmnm(5)s(2)U34.</text>
</comment>
<feature type="binding site" evidence="10">
    <location>
        <position position="232"/>
    </location>
    <ligand>
        <name>K(+)</name>
        <dbReference type="ChEBI" id="CHEBI:29103"/>
    </ligand>
</feature>
<dbReference type="CDD" id="cd14858">
    <property type="entry name" value="TrmE_N"/>
    <property type="match status" value="1"/>
</dbReference>
<dbReference type="EC" id="3.6.-.-" evidence="10"/>
<keyword evidence="2 10" id="KW-0963">Cytoplasm</keyword>
<dbReference type="InterPro" id="IPR027266">
    <property type="entry name" value="TrmE/GcvT-like"/>
</dbReference>
<sequence length="460" mass="49106">MCYTDTIAAISTPAGSGAIGVLRLSGPQAVEIAEKCFKPLGPKGLTDHAPRCLVYGDLLDLEGRPIDRVLCTYSLSPASYTGEDTAEFHCHGAPMVLSLGLEALFAQGARQAGPGEFTRRAFLNGKLDLAQAEAVGDLLEARSREGARHAAGQLAGALSKRIGEIYSALVDVMAHFHAVLDYPDEDIDPFRLEELNGILRGQEDALRTLAGSYQRGRYLRDGIPCAIVGRPNAGKSSLLNALAGYERAIVTDIPGTTRDTVEERVELGNVTLRLIDTAGLRDTDDPIERMGVERSRQAIEQAELILLIVDGTVRLTPEDLDLMRTVSDTGKPWVLVVSKKDLARNASSLGLIGAKAPHAVAVSSATGEGLDDLAAAVEYLFPRGSDASYGQMLTNQRQAEAAGRAREAVGRAREALEAGITPDALLTDVEEALSALGELTGQSVREDITDRIFSRFCVGK</sequence>
<dbReference type="Gene3D" id="3.40.50.300">
    <property type="entry name" value="P-loop containing nucleotide triphosphate hydrolases"/>
    <property type="match status" value="1"/>
</dbReference>
<dbReference type="EMBL" id="JACOPO010000002">
    <property type="protein sequence ID" value="MBC5722107.1"/>
    <property type="molecule type" value="Genomic_DNA"/>
</dbReference>
<dbReference type="InterPro" id="IPR005225">
    <property type="entry name" value="Small_GTP-bd"/>
</dbReference>
<dbReference type="GO" id="GO:0005525">
    <property type="term" value="F:GTP binding"/>
    <property type="evidence" value="ECO:0007669"/>
    <property type="project" value="UniProtKB-UniRule"/>
</dbReference>
<reference evidence="13" key="1">
    <citation type="submission" date="2020-08" db="EMBL/GenBank/DDBJ databases">
        <title>Genome public.</title>
        <authorList>
            <person name="Liu C."/>
            <person name="Sun Q."/>
        </authorList>
    </citation>
    <scope>NUCLEOTIDE SEQUENCE</scope>
    <source>
        <strain evidence="13">NSJ-23</strain>
    </source>
</reference>
<feature type="binding site" evidence="10">
    <location>
        <position position="257"/>
    </location>
    <ligand>
        <name>Mg(2+)</name>
        <dbReference type="ChEBI" id="CHEBI:18420"/>
    </ligand>
</feature>
<feature type="domain" description="TrmE-type G" evidence="12">
    <location>
        <begin position="222"/>
        <end position="382"/>
    </location>
</feature>
<dbReference type="InterPro" id="IPR027417">
    <property type="entry name" value="P-loop_NTPase"/>
</dbReference>
<keyword evidence="14" id="KW-1185">Reference proteome</keyword>
<keyword evidence="9 10" id="KW-0342">GTP-binding</keyword>
<comment type="caution">
    <text evidence="13">The sequence shown here is derived from an EMBL/GenBank/DDBJ whole genome shotgun (WGS) entry which is preliminary data.</text>
</comment>
<dbReference type="GO" id="GO:0002098">
    <property type="term" value="P:tRNA wobble uridine modification"/>
    <property type="evidence" value="ECO:0007669"/>
    <property type="project" value="TreeGrafter"/>
</dbReference>
<dbReference type="PROSITE" id="PS51709">
    <property type="entry name" value="G_TRME"/>
    <property type="match status" value="1"/>
</dbReference>
<feature type="binding site" evidence="10">
    <location>
        <position position="87"/>
    </location>
    <ligand>
        <name>(6S)-5-formyl-5,6,7,8-tetrahydrofolate</name>
        <dbReference type="ChEBI" id="CHEBI:57457"/>
    </ligand>
</feature>
<dbReference type="Gene3D" id="3.30.1360.120">
    <property type="entry name" value="Probable tRNA modification gtpase trme, domain 1"/>
    <property type="match status" value="1"/>
</dbReference>
<feature type="binding site" evidence="10">
    <location>
        <begin position="276"/>
        <end position="279"/>
    </location>
    <ligand>
        <name>GTP</name>
        <dbReference type="ChEBI" id="CHEBI:37565"/>
    </ligand>
</feature>
<dbReference type="Gene3D" id="1.20.120.430">
    <property type="entry name" value="tRNA modification GTPase MnmE domain 2"/>
    <property type="match status" value="1"/>
</dbReference>